<sequence>MPMLPCKSRDMLSTLSLGQAAIAFKCVNLEKKLEYDRHDITRAPGFQDGSKHMSPNEVSSWNWTFRWLHKYAFSISKSRPMRIPESQIFISAENVYGLRRSSNNSGNSMPRRVHPIIRSSKAPCSDIHPDAVK</sequence>
<dbReference type="EMBL" id="CAUH01007476">
    <property type="protein sequence ID" value="CCU83067.1"/>
    <property type="molecule type" value="Genomic_DNA"/>
</dbReference>
<protein>
    <submittedName>
        <fullName evidence="1">Uncharacterized protein</fullName>
    </submittedName>
</protein>
<evidence type="ECO:0000313" key="1">
    <source>
        <dbReference type="EMBL" id="CCU83067.1"/>
    </source>
</evidence>
<accession>N1JL62</accession>
<name>N1JL62_BLUG1</name>
<dbReference type="Proteomes" id="UP000015441">
    <property type="component" value="Unassembled WGS sequence"/>
</dbReference>
<keyword evidence="2" id="KW-1185">Reference proteome</keyword>
<dbReference type="HOGENOM" id="CLU_1906400_0_0_1"/>
<evidence type="ECO:0000313" key="2">
    <source>
        <dbReference type="Proteomes" id="UP000015441"/>
    </source>
</evidence>
<reference evidence="1 2" key="1">
    <citation type="journal article" date="2010" name="Science">
        <title>Genome expansion and gene loss in powdery mildew fungi reveal tradeoffs in extreme parasitism.</title>
        <authorList>
            <person name="Spanu P.D."/>
            <person name="Abbott J.C."/>
            <person name="Amselem J."/>
            <person name="Burgis T.A."/>
            <person name="Soanes D.M."/>
            <person name="Stueber K."/>
            <person name="Ver Loren van Themaat E."/>
            <person name="Brown J.K.M."/>
            <person name="Butcher S.A."/>
            <person name="Gurr S.J."/>
            <person name="Lebrun M.-H."/>
            <person name="Ridout C.J."/>
            <person name="Schulze-Lefert P."/>
            <person name="Talbot N.J."/>
            <person name="Ahmadinejad N."/>
            <person name="Ametz C."/>
            <person name="Barton G.R."/>
            <person name="Benjdia M."/>
            <person name="Bidzinski P."/>
            <person name="Bindschedler L.V."/>
            <person name="Both M."/>
            <person name="Brewer M.T."/>
            <person name="Cadle-Davidson L."/>
            <person name="Cadle-Davidson M.M."/>
            <person name="Collemare J."/>
            <person name="Cramer R."/>
            <person name="Frenkel O."/>
            <person name="Godfrey D."/>
            <person name="Harriman J."/>
            <person name="Hoede C."/>
            <person name="King B.C."/>
            <person name="Klages S."/>
            <person name="Kleemann J."/>
            <person name="Knoll D."/>
            <person name="Koti P.S."/>
            <person name="Kreplak J."/>
            <person name="Lopez-Ruiz F.J."/>
            <person name="Lu X."/>
            <person name="Maekawa T."/>
            <person name="Mahanil S."/>
            <person name="Micali C."/>
            <person name="Milgroom M.G."/>
            <person name="Montana G."/>
            <person name="Noir S."/>
            <person name="O'Connell R.J."/>
            <person name="Oberhaensli S."/>
            <person name="Parlange F."/>
            <person name="Pedersen C."/>
            <person name="Quesneville H."/>
            <person name="Reinhardt R."/>
            <person name="Rott M."/>
            <person name="Sacristan S."/>
            <person name="Schmidt S.M."/>
            <person name="Schoen M."/>
            <person name="Skamnioti P."/>
            <person name="Sommer H."/>
            <person name="Stephens A."/>
            <person name="Takahara H."/>
            <person name="Thordal-Christensen H."/>
            <person name="Vigouroux M."/>
            <person name="Wessling R."/>
            <person name="Wicker T."/>
            <person name="Panstruga R."/>
        </authorList>
    </citation>
    <scope>NUCLEOTIDE SEQUENCE [LARGE SCALE GENOMIC DNA]</scope>
    <source>
        <strain evidence="1">DH14</strain>
    </source>
</reference>
<gene>
    <name evidence="1" type="ORF">BGHDH14_bghG007476000001001</name>
</gene>
<dbReference type="InParanoid" id="N1JL62"/>
<organism evidence="1 2">
    <name type="scientific">Blumeria graminis f. sp. hordei (strain DH14)</name>
    <name type="common">Barley powdery mildew</name>
    <name type="synonym">Oidium monilioides f. sp. hordei</name>
    <dbReference type="NCBI Taxonomy" id="546991"/>
    <lineage>
        <taxon>Eukaryota</taxon>
        <taxon>Fungi</taxon>
        <taxon>Dikarya</taxon>
        <taxon>Ascomycota</taxon>
        <taxon>Pezizomycotina</taxon>
        <taxon>Leotiomycetes</taxon>
        <taxon>Erysiphales</taxon>
        <taxon>Erysiphaceae</taxon>
        <taxon>Blumeria</taxon>
        <taxon>Blumeria hordei</taxon>
    </lineage>
</organism>
<dbReference type="AlphaFoldDB" id="N1JL62"/>
<proteinExistence type="predicted"/>
<comment type="caution">
    <text evidence="1">The sequence shown here is derived from an EMBL/GenBank/DDBJ whole genome shotgun (WGS) entry which is preliminary data.</text>
</comment>